<proteinExistence type="predicted"/>
<dbReference type="Pfam" id="PF19263">
    <property type="entry name" value="DUF5906"/>
    <property type="match status" value="1"/>
</dbReference>
<dbReference type="InterPro" id="IPR014818">
    <property type="entry name" value="Phage/plasmid_primase_P4_C"/>
</dbReference>
<dbReference type="Pfam" id="PF08706">
    <property type="entry name" value="D5_N"/>
    <property type="match status" value="1"/>
</dbReference>
<keyword evidence="2" id="KW-0378">Hydrolase</keyword>
<keyword evidence="7" id="KW-1185">Reference proteome</keyword>
<feature type="region of interest" description="Disordered" evidence="4">
    <location>
        <begin position="1"/>
        <end position="64"/>
    </location>
</feature>
<organism evidence="6 7">
    <name type="scientific">Haloarchaeobius litoreus</name>
    <dbReference type="NCBI Taxonomy" id="755306"/>
    <lineage>
        <taxon>Archaea</taxon>
        <taxon>Methanobacteriati</taxon>
        <taxon>Methanobacteriota</taxon>
        <taxon>Stenosarchaea group</taxon>
        <taxon>Halobacteria</taxon>
        <taxon>Halobacteriales</taxon>
        <taxon>Halorubellaceae</taxon>
        <taxon>Haloarchaeobius</taxon>
    </lineage>
</organism>
<keyword evidence="1" id="KW-0547">Nucleotide-binding</keyword>
<dbReference type="GO" id="GO:0005524">
    <property type="term" value="F:ATP binding"/>
    <property type="evidence" value="ECO:0007669"/>
    <property type="project" value="UniProtKB-KW"/>
</dbReference>
<reference evidence="6 7" key="1">
    <citation type="journal article" date="2019" name="Int. J. Syst. Evol. Microbiol.">
        <title>The Global Catalogue of Microorganisms (GCM) 10K type strain sequencing project: providing services to taxonomists for standard genome sequencing and annotation.</title>
        <authorList>
            <consortium name="The Broad Institute Genomics Platform"/>
            <consortium name="The Broad Institute Genome Sequencing Center for Infectious Disease"/>
            <person name="Wu L."/>
            <person name="Ma J."/>
        </authorList>
    </citation>
    <scope>NUCLEOTIDE SEQUENCE [LARGE SCALE GENOMIC DNA]</scope>
    <source>
        <strain evidence="6 7">CGMCC 1.10390</strain>
    </source>
</reference>
<feature type="compositionally biased region" description="Basic and acidic residues" evidence="4">
    <location>
        <begin position="483"/>
        <end position="494"/>
    </location>
</feature>
<dbReference type="InterPro" id="IPR006500">
    <property type="entry name" value="Helicase_put_C_phage/plasmid"/>
</dbReference>
<dbReference type="SMART" id="SM00885">
    <property type="entry name" value="D5_N"/>
    <property type="match status" value="1"/>
</dbReference>
<feature type="region of interest" description="Disordered" evidence="4">
    <location>
        <begin position="472"/>
        <end position="494"/>
    </location>
</feature>
<dbReference type="InterPro" id="IPR014015">
    <property type="entry name" value="Helicase_SF3_DNA-vir"/>
</dbReference>
<dbReference type="InterPro" id="IPR051620">
    <property type="entry name" value="ORF904-like_C"/>
</dbReference>
<gene>
    <name evidence="6" type="ORF">ACFSBL_13310</name>
</gene>
<comment type="caution">
    <text evidence="6">The sequence shown here is derived from an EMBL/GenBank/DDBJ whole genome shotgun (WGS) entry which is preliminary data.</text>
</comment>
<evidence type="ECO:0000256" key="4">
    <source>
        <dbReference type="SAM" id="MobiDB-lite"/>
    </source>
</evidence>
<evidence type="ECO:0000259" key="5">
    <source>
        <dbReference type="PROSITE" id="PS51206"/>
    </source>
</evidence>
<dbReference type="PROSITE" id="PS51206">
    <property type="entry name" value="SF3_HELICASE_1"/>
    <property type="match status" value="1"/>
</dbReference>
<dbReference type="NCBIfam" id="TIGR01613">
    <property type="entry name" value="primase_Cterm"/>
    <property type="match status" value="1"/>
</dbReference>
<accession>A0ABD6DKP6</accession>
<dbReference type="PANTHER" id="PTHR35372:SF2">
    <property type="entry name" value="SF3 HELICASE DOMAIN-CONTAINING PROTEIN"/>
    <property type="match status" value="1"/>
</dbReference>
<evidence type="ECO:0000256" key="3">
    <source>
        <dbReference type="ARBA" id="ARBA00022840"/>
    </source>
</evidence>
<feature type="compositionally biased region" description="Acidic residues" evidence="4">
    <location>
        <begin position="50"/>
        <end position="64"/>
    </location>
</feature>
<dbReference type="EMBL" id="JBHUDO010000003">
    <property type="protein sequence ID" value="MFD1646663.1"/>
    <property type="molecule type" value="Genomic_DNA"/>
</dbReference>
<evidence type="ECO:0000256" key="1">
    <source>
        <dbReference type="ARBA" id="ARBA00022741"/>
    </source>
</evidence>
<feature type="domain" description="SF3 helicase" evidence="5">
    <location>
        <begin position="321"/>
        <end position="479"/>
    </location>
</feature>
<dbReference type="SUPFAM" id="SSF52540">
    <property type="entry name" value="P-loop containing nucleoside triphosphate hydrolases"/>
    <property type="match status" value="1"/>
</dbReference>
<protein>
    <submittedName>
        <fullName evidence="6">Phage/plasmid primase, P4 family</fullName>
    </submittedName>
</protein>
<evidence type="ECO:0000313" key="7">
    <source>
        <dbReference type="Proteomes" id="UP001597034"/>
    </source>
</evidence>
<feature type="compositionally biased region" description="Acidic residues" evidence="4">
    <location>
        <begin position="472"/>
        <end position="482"/>
    </location>
</feature>
<feature type="compositionally biased region" description="Polar residues" evidence="4">
    <location>
        <begin position="22"/>
        <end position="32"/>
    </location>
</feature>
<dbReference type="GO" id="GO:0016787">
    <property type="term" value="F:hydrolase activity"/>
    <property type="evidence" value="ECO:0007669"/>
    <property type="project" value="UniProtKB-KW"/>
</dbReference>
<dbReference type="Proteomes" id="UP001597034">
    <property type="component" value="Unassembled WGS sequence"/>
</dbReference>
<feature type="compositionally biased region" description="Basic and acidic residues" evidence="4">
    <location>
        <begin position="9"/>
        <end position="18"/>
    </location>
</feature>
<name>A0ABD6DKP6_9EURY</name>
<evidence type="ECO:0000313" key="6">
    <source>
        <dbReference type="EMBL" id="MFD1646663.1"/>
    </source>
</evidence>
<dbReference type="Gene3D" id="3.40.50.300">
    <property type="entry name" value="P-loop containing nucleotide triphosphate hydrolases"/>
    <property type="match status" value="1"/>
</dbReference>
<dbReference type="InterPro" id="IPR027417">
    <property type="entry name" value="P-loop_NTPase"/>
</dbReference>
<dbReference type="InterPro" id="IPR045455">
    <property type="entry name" value="NrS-1_pol-like_helicase"/>
</dbReference>
<dbReference type="AlphaFoldDB" id="A0ABD6DKP6"/>
<dbReference type="PANTHER" id="PTHR35372">
    <property type="entry name" value="ATP BINDING PROTEIN-RELATED"/>
    <property type="match status" value="1"/>
</dbReference>
<evidence type="ECO:0000256" key="2">
    <source>
        <dbReference type="ARBA" id="ARBA00022801"/>
    </source>
</evidence>
<dbReference type="RefSeq" id="WP_256401255.1">
    <property type="nucleotide sequence ID" value="NZ_JANHJR010000003.1"/>
</dbReference>
<keyword evidence="3" id="KW-0067">ATP-binding</keyword>
<sequence length="803" mass="89805">MVSSNNRGQSDDSPHTADADEQNTTNDCNNHGSDIDGKVGDSIPANGDSPDTDELDEESVSSDEITDEIEEMFENQLERSDEFEERIEEIVENHDGRINFEHITLKLAREFEEDESSIDSALNVVASVKDGDVVGVASAAERAMGDTDLTWDMVKAGYGCDPSMVDATDVTTKSDVTSWAREKCVEFMNDNYHWVYLVDKNRGIEEFYAYDDDIGYYVDDAKDVVGRLMDEHLGRHSNTHEVNEVTRKLKAANKVTSVDEMNAGDKPLRCVENGVLDVETWELYDHDPEYRFTRRINAAWNPDVDTSDVEDFLDEITKNDIDAKVLAEMMGDTLTDHYKRQWFGMLYGGGANGKSVLLNVLRAVLGHENVSTESLHDIAETRWASGQMAGGMGAWANLDPEVSARRIVNTAPIKNNTGNDATSHEFKGQDKFSAVNTAKMIFGMNKPSIFDEEKRAIVRRIKPVELPYAFLPEDEVDDDDPMQEVRDSDKEDKLTTDESRAAWLQVMAEGLRRLRENDGFSYERSQRELFDSYQSAADTFWKFQHECLQNVRTTYNDTDTPVYLTFNEIHSAYASYCHDHDETPMPESEFAQELNKIGNLDIEKYHPGDADGANSRKYLAFTEHGFRHAITSTQKRFHLRVDEVDVPTMAGGDDSDTEHEGCEDLSGRVVSAITHLNEENDSEANFRSIVEHCRDEEELSGLLDTVDTLEEGGVIEQDDGVYHVVEDDVLDKGGEDGVDEDLCNRVLAEVKSSAGEDGVTPPTVAGGIEESAGDVLPVLESLVDEGELERKPGTRFAPRKGDA</sequence>